<gene>
    <name evidence="2" type="primary">RDRP_0</name>
    <name evidence="1" type="synonym">RDRP_3</name>
    <name evidence="2" type="ORF">g.22653</name>
    <name evidence="1" type="ORF">g.22654</name>
</gene>
<keyword evidence="2" id="KW-0808">Transferase</keyword>
<reference evidence="2" key="1">
    <citation type="submission" date="2014-11" db="EMBL/GenBank/DDBJ databases">
        <authorList>
            <person name="Geib S."/>
        </authorList>
    </citation>
    <scope>NUCLEOTIDE SEQUENCE</scope>
</reference>
<protein>
    <submittedName>
        <fullName evidence="2">RNA-directed RNA polymerase</fullName>
    </submittedName>
</protein>
<dbReference type="AlphaFoldDB" id="A0A0A1XHS6"/>
<organism evidence="2">
    <name type="scientific">Zeugodacus cucurbitae</name>
    <name type="common">Melon fruit fly</name>
    <name type="synonym">Bactrocera cucurbitae</name>
    <dbReference type="NCBI Taxonomy" id="28588"/>
    <lineage>
        <taxon>Eukaryota</taxon>
        <taxon>Metazoa</taxon>
        <taxon>Ecdysozoa</taxon>
        <taxon>Arthropoda</taxon>
        <taxon>Hexapoda</taxon>
        <taxon>Insecta</taxon>
        <taxon>Pterygota</taxon>
        <taxon>Neoptera</taxon>
        <taxon>Endopterygota</taxon>
        <taxon>Diptera</taxon>
        <taxon>Brachycera</taxon>
        <taxon>Muscomorpha</taxon>
        <taxon>Tephritoidea</taxon>
        <taxon>Tephritidae</taxon>
        <taxon>Zeugodacus</taxon>
        <taxon>Zeugodacus</taxon>
    </lineage>
</organism>
<keyword evidence="2" id="KW-0696">RNA-directed RNA polymerase</keyword>
<evidence type="ECO:0000313" key="1">
    <source>
        <dbReference type="EMBL" id="JAC98280.1"/>
    </source>
</evidence>
<sequence>MHRRYDLNRCSMSEVLEKELTLLTTHNRNKTPAARPAVHILCYIFAYTTLQIVVFDLDHCSFCGRFDLLLQPQYIFCPDSSRCPHQKENCNLLLGVRADDKCSL</sequence>
<dbReference type="EMBL" id="GBXI01003383">
    <property type="protein sequence ID" value="JAD10909.1"/>
    <property type="molecule type" value="Transcribed_RNA"/>
</dbReference>
<accession>A0A0A1XHS6</accession>
<proteinExistence type="predicted"/>
<dbReference type="EMBL" id="GBXI01016011">
    <property type="protein sequence ID" value="JAC98280.1"/>
    <property type="molecule type" value="Transcribed_RNA"/>
</dbReference>
<evidence type="ECO:0000313" key="2">
    <source>
        <dbReference type="EMBL" id="JAD10909.1"/>
    </source>
</evidence>
<dbReference type="GO" id="GO:0003968">
    <property type="term" value="F:RNA-directed RNA polymerase activity"/>
    <property type="evidence" value="ECO:0007669"/>
    <property type="project" value="UniProtKB-KW"/>
</dbReference>
<name>A0A0A1XHS6_ZEUCU</name>
<keyword evidence="2" id="KW-0548">Nucleotidyltransferase</keyword>
<reference evidence="2" key="2">
    <citation type="journal article" date="2015" name="Gigascience">
        <title>Reconstructing a comprehensive transcriptome assembly of a white-pupal translocated strain of the pest fruit fly Bactrocera cucurbitae.</title>
        <authorList>
            <person name="Sim S.B."/>
            <person name="Calla B."/>
            <person name="Hall B."/>
            <person name="DeRego T."/>
            <person name="Geib S.M."/>
        </authorList>
    </citation>
    <scope>NUCLEOTIDE SEQUENCE</scope>
</reference>